<keyword evidence="5 6" id="KW-0472">Membrane</keyword>
<protein>
    <submittedName>
        <fullName evidence="7">Major facilitator superfamily MFS_1 domain protein</fullName>
    </submittedName>
</protein>
<evidence type="ECO:0000313" key="8">
    <source>
        <dbReference type="Proteomes" id="UP000189229"/>
    </source>
</evidence>
<evidence type="ECO:0000256" key="1">
    <source>
        <dbReference type="ARBA" id="ARBA00004141"/>
    </source>
</evidence>
<keyword evidence="2" id="KW-0813">Transport</keyword>
<sequence length="155" mass="16910">MALGVGRRPGRGADHHSDHAAVRPETFRIQGRRIDYRGIGAAGLMMVSLVYGLSRLAHGPGAAVPPLLLGLAAGVFFVWWEQHTDQPALDLRIFRAGPFNAAVITGLAFNFLLAGRVLLLGYYTTVVRGYAPTVLACCWCWPPWCKLQRPSWAVA</sequence>
<reference evidence="7 8" key="1">
    <citation type="submission" date="2017-02" db="EMBL/GenBank/DDBJ databases">
        <title>Complete genome sequences of Mycobacterium kansasii strains isolated from rhesus macaques.</title>
        <authorList>
            <person name="Panda A."/>
            <person name="Nagaraj S."/>
            <person name="Zhao X."/>
            <person name="Tettelin H."/>
            <person name="Detolla L.J."/>
        </authorList>
    </citation>
    <scope>NUCLEOTIDE SEQUENCE [LARGE SCALE GENOMIC DNA]</scope>
    <source>
        <strain evidence="7 8">11-3813</strain>
    </source>
</reference>
<evidence type="ECO:0000256" key="2">
    <source>
        <dbReference type="ARBA" id="ARBA00022448"/>
    </source>
</evidence>
<comment type="caution">
    <text evidence="7">The sequence shown here is derived from an EMBL/GenBank/DDBJ whole genome shotgun (WGS) entry which is preliminary data.</text>
</comment>
<dbReference type="AlphaFoldDB" id="A0A1V3WLW5"/>
<feature type="transmembrane region" description="Helical" evidence="6">
    <location>
        <begin position="63"/>
        <end position="80"/>
    </location>
</feature>
<dbReference type="EMBL" id="MVBM01000008">
    <property type="protein sequence ID" value="OOK67406.1"/>
    <property type="molecule type" value="Genomic_DNA"/>
</dbReference>
<keyword evidence="3 6" id="KW-0812">Transmembrane</keyword>
<evidence type="ECO:0000256" key="4">
    <source>
        <dbReference type="ARBA" id="ARBA00022989"/>
    </source>
</evidence>
<gene>
    <name evidence="7" type="ORF">BZL30_7831</name>
</gene>
<evidence type="ECO:0000256" key="5">
    <source>
        <dbReference type="ARBA" id="ARBA00023136"/>
    </source>
</evidence>
<comment type="subcellular location">
    <subcellularLocation>
        <location evidence="1">Membrane</location>
        <topology evidence="1">Multi-pass membrane protein</topology>
    </subcellularLocation>
</comment>
<name>A0A1V3WLW5_MYCKA</name>
<proteinExistence type="predicted"/>
<accession>A0A1V3WLW5</accession>
<dbReference type="Proteomes" id="UP000189229">
    <property type="component" value="Unassembled WGS sequence"/>
</dbReference>
<evidence type="ECO:0000313" key="7">
    <source>
        <dbReference type="EMBL" id="OOK67406.1"/>
    </source>
</evidence>
<feature type="transmembrane region" description="Helical" evidence="6">
    <location>
        <begin position="101"/>
        <end position="123"/>
    </location>
</feature>
<evidence type="ECO:0000256" key="6">
    <source>
        <dbReference type="SAM" id="Phobius"/>
    </source>
</evidence>
<dbReference type="PANTHER" id="PTHR42718:SF9">
    <property type="entry name" value="MAJOR FACILITATOR SUPERFAMILY MULTIDRUG TRANSPORTER MFSC"/>
    <property type="match status" value="1"/>
</dbReference>
<dbReference type="PANTHER" id="PTHR42718">
    <property type="entry name" value="MAJOR FACILITATOR SUPERFAMILY MULTIDRUG TRANSPORTER MFSC"/>
    <property type="match status" value="1"/>
</dbReference>
<feature type="transmembrane region" description="Helical" evidence="6">
    <location>
        <begin position="38"/>
        <end position="57"/>
    </location>
</feature>
<keyword evidence="4 6" id="KW-1133">Transmembrane helix</keyword>
<dbReference type="GO" id="GO:0016020">
    <property type="term" value="C:membrane"/>
    <property type="evidence" value="ECO:0007669"/>
    <property type="project" value="UniProtKB-SubCell"/>
</dbReference>
<evidence type="ECO:0000256" key="3">
    <source>
        <dbReference type="ARBA" id="ARBA00022692"/>
    </source>
</evidence>
<organism evidence="7 8">
    <name type="scientific">Mycobacterium kansasii</name>
    <dbReference type="NCBI Taxonomy" id="1768"/>
    <lineage>
        <taxon>Bacteria</taxon>
        <taxon>Bacillati</taxon>
        <taxon>Actinomycetota</taxon>
        <taxon>Actinomycetes</taxon>
        <taxon>Mycobacteriales</taxon>
        <taxon>Mycobacteriaceae</taxon>
        <taxon>Mycobacterium</taxon>
    </lineage>
</organism>